<reference evidence="7 8" key="1">
    <citation type="journal article" date="2020" name="Nat. Food">
        <title>A phased Vanilla planifolia genome enables genetic improvement of flavour and production.</title>
        <authorList>
            <person name="Hasing T."/>
            <person name="Tang H."/>
            <person name="Brym M."/>
            <person name="Khazi F."/>
            <person name="Huang T."/>
            <person name="Chambers A.H."/>
        </authorList>
    </citation>
    <scope>NUCLEOTIDE SEQUENCE [LARGE SCALE GENOMIC DNA]</scope>
    <source>
        <tissue evidence="7">Leaf</tissue>
    </source>
</reference>
<keyword evidence="8" id="KW-1185">Reference proteome</keyword>
<name>A0A835PJW7_VANPL</name>
<dbReference type="GO" id="GO:0019722">
    <property type="term" value="P:calcium-mediated signaling"/>
    <property type="evidence" value="ECO:0007669"/>
    <property type="project" value="TreeGrafter"/>
</dbReference>
<keyword evidence="4" id="KW-1015">Disulfide bond</keyword>
<dbReference type="EMBL" id="JADCNL010000013">
    <property type="protein sequence ID" value="KAG0455270.1"/>
    <property type="molecule type" value="Genomic_DNA"/>
</dbReference>
<evidence type="ECO:0000256" key="1">
    <source>
        <dbReference type="ARBA" id="ARBA00009178"/>
    </source>
</evidence>
<protein>
    <submittedName>
        <fullName evidence="7">Uncharacterized protein</fullName>
    </submittedName>
</protein>
<feature type="compositionally biased region" description="Basic and acidic residues" evidence="5">
    <location>
        <begin position="27"/>
        <end position="39"/>
    </location>
</feature>
<organism evidence="7 8">
    <name type="scientific">Vanilla planifolia</name>
    <name type="common">Vanilla</name>
    <dbReference type="NCBI Taxonomy" id="51239"/>
    <lineage>
        <taxon>Eukaryota</taxon>
        <taxon>Viridiplantae</taxon>
        <taxon>Streptophyta</taxon>
        <taxon>Embryophyta</taxon>
        <taxon>Tracheophyta</taxon>
        <taxon>Spermatophyta</taxon>
        <taxon>Magnoliopsida</taxon>
        <taxon>Liliopsida</taxon>
        <taxon>Asparagales</taxon>
        <taxon>Orchidaceae</taxon>
        <taxon>Vanilloideae</taxon>
        <taxon>Vanilleae</taxon>
        <taxon>Vanilla</taxon>
    </lineage>
</organism>
<dbReference type="PANTHER" id="PTHR33136:SF36">
    <property type="entry name" value="PROTEIN RALF-LIKE 31"/>
    <property type="match status" value="1"/>
</dbReference>
<accession>A0A835PJW7</accession>
<dbReference type="Proteomes" id="UP000636800">
    <property type="component" value="Chromosome 13"/>
</dbReference>
<feature type="chain" id="PRO_5032345149" evidence="6">
    <location>
        <begin position="21"/>
        <end position="107"/>
    </location>
</feature>
<dbReference type="PANTHER" id="PTHR33136">
    <property type="entry name" value="RAPID ALKALINIZATION FACTOR-LIKE"/>
    <property type="match status" value="1"/>
</dbReference>
<evidence type="ECO:0000313" key="7">
    <source>
        <dbReference type="EMBL" id="KAG0455270.1"/>
    </source>
</evidence>
<feature type="region of interest" description="Disordered" evidence="5">
    <location>
        <begin position="20"/>
        <end position="43"/>
    </location>
</feature>
<keyword evidence="3 6" id="KW-0732">Signal</keyword>
<sequence>MSKLLLLLLLLGLSLFPPHASPSSEAGCRRTGDCGRESPEMESNSAARLLWETLSKKYITYDALRRDAVPCDHPGLPYYSCRGGGESSANPYVRGCSMITGCRGGYP</sequence>
<dbReference type="Pfam" id="PF05498">
    <property type="entry name" value="RALF"/>
    <property type="match status" value="1"/>
</dbReference>
<comment type="caution">
    <text evidence="7">The sequence shown here is derived from an EMBL/GenBank/DDBJ whole genome shotgun (WGS) entry which is preliminary data.</text>
</comment>
<comment type="similarity">
    <text evidence="1">Belongs to the plant rapid alkalinization factor (RALF) family.</text>
</comment>
<dbReference type="InterPro" id="IPR008801">
    <property type="entry name" value="RALF"/>
</dbReference>
<dbReference type="OrthoDB" id="407298at2759"/>
<keyword evidence="2" id="KW-0372">Hormone</keyword>
<evidence type="ECO:0000256" key="5">
    <source>
        <dbReference type="SAM" id="MobiDB-lite"/>
    </source>
</evidence>
<feature type="signal peptide" evidence="6">
    <location>
        <begin position="1"/>
        <end position="20"/>
    </location>
</feature>
<evidence type="ECO:0000313" key="8">
    <source>
        <dbReference type="Proteomes" id="UP000636800"/>
    </source>
</evidence>
<evidence type="ECO:0000256" key="6">
    <source>
        <dbReference type="SAM" id="SignalP"/>
    </source>
</evidence>
<evidence type="ECO:0000256" key="4">
    <source>
        <dbReference type="ARBA" id="ARBA00023157"/>
    </source>
</evidence>
<proteinExistence type="inferred from homology"/>
<dbReference type="GO" id="GO:0005179">
    <property type="term" value="F:hormone activity"/>
    <property type="evidence" value="ECO:0007669"/>
    <property type="project" value="UniProtKB-KW"/>
</dbReference>
<evidence type="ECO:0000256" key="3">
    <source>
        <dbReference type="ARBA" id="ARBA00022729"/>
    </source>
</evidence>
<evidence type="ECO:0000256" key="2">
    <source>
        <dbReference type="ARBA" id="ARBA00022702"/>
    </source>
</evidence>
<dbReference type="AlphaFoldDB" id="A0A835PJW7"/>
<dbReference type="GO" id="GO:0009506">
    <property type="term" value="C:plasmodesma"/>
    <property type="evidence" value="ECO:0007669"/>
    <property type="project" value="TreeGrafter"/>
</dbReference>
<gene>
    <name evidence="7" type="ORF">HPP92_024562</name>
</gene>